<dbReference type="InterPro" id="IPR015300">
    <property type="entry name" value="DNA-bd_pseudobarrel_sf"/>
</dbReference>
<dbReference type="SMART" id="SM01019">
    <property type="entry name" value="B3"/>
    <property type="match status" value="1"/>
</dbReference>
<evidence type="ECO:0000256" key="3">
    <source>
        <dbReference type="ARBA" id="ARBA00023125"/>
    </source>
</evidence>
<name>A0A9Q0GW83_9MAGN</name>
<proteinExistence type="predicted"/>
<feature type="domain" description="TF-B3" evidence="6">
    <location>
        <begin position="41"/>
        <end position="150"/>
    </location>
</feature>
<dbReference type="SUPFAM" id="SSF101936">
    <property type="entry name" value="DNA-binding pseudobarrel domain"/>
    <property type="match status" value="1"/>
</dbReference>
<dbReference type="Proteomes" id="UP001141806">
    <property type="component" value="Unassembled WGS sequence"/>
</dbReference>
<dbReference type="EMBL" id="JAMYWD010000011">
    <property type="protein sequence ID" value="KAJ4954973.1"/>
    <property type="molecule type" value="Genomic_DNA"/>
</dbReference>
<organism evidence="7 8">
    <name type="scientific">Protea cynaroides</name>
    <dbReference type="NCBI Taxonomy" id="273540"/>
    <lineage>
        <taxon>Eukaryota</taxon>
        <taxon>Viridiplantae</taxon>
        <taxon>Streptophyta</taxon>
        <taxon>Embryophyta</taxon>
        <taxon>Tracheophyta</taxon>
        <taxon>Spermatophyta</taxon>
        <taxon>Magnoliopsida</taxon>
        <taxon>Proteales</taxon>
        <taxon>Proteaceae</taxon>
        <taxon>Protea</taxon>
    </lineage>
</organism>
<dbReference type="OrthoDB" id="1915967at2759"/>
<dbReference type="InterPro" id="IPR051442">
    <property type="entry name" value="B3_domain"/>
</dbReference>
<dbReference type="Gene3D" id="2.40.330.10">
    <property type="entry name" value="DNA-binding pseudobarrel domain"/>
    <property type="match status" value="1"/>
</dbReference>
<evidence type="ECO:0000256" key="5">
    <source>
        <dbReference type="ARBA" id="ARBA00023242"/>
    </source>
</evidence>
<dbReference type="PANTHER" id="PTHR34269">
    <property type="entry name" value="TRANSCRIPTION FACTOR B3-DOMAIN FAMILY-RELATED"/>
    <property type="match status" value="1"/>
</dbReference>
<evidence type="ECO:0000256" key="4">
    <source>
        <dbReference type="ARBA" id="ARBA00023163"/>
    </source>
</evidence>
<evidence type="ECO:0000259" key="6">
    <source>
        <dbReference type="SMART" id="SM01019"/>
    </source>
</evidence>
<keyword evidence="3" id="KW-0238">DNA-binding</keyword>
<evidence type="ECO:0000256" key="2">
    <source>
        <dbReference type="ARBA" id="ARBA00023015"/>
    </source>
</evidence>
<dbReference type="GO" id="GO:0005634">
    <property type="term" value="C:nucleus"/>
    <property type="evidence" value="ECO:0007669"/>
    <property type="project" value="UniProtKB-SubCell"/>
</dbReference>
<keyword evidence="4" id="KW-0804">Transcription</keyword>
<sequence>MMRRTPFYKFIISDDASSEEEVEFREENSPPQFRDLIGQWPVKKVLSGRDIQNGQVVLPKRQVVENDILARLLPDKQNSVNRPRKKITVRDLDTLTEHTMFLWVNGSSSYVLTEGWSSLVNSRGLEVGEEVGFCWDERLGVLRFTVLSRPPVPRQD</sequence>
<evidence type="ECO:0000313" key="8">
    <source>
        <dbReference type="Proteomes" id="UP001141806"/>
    </source>
</evidence>
<dbReference type="Pfam" id="PF02362">
    <property type="entry name" value="B3"/>
    <property type="match status" value="1"/>
</dbReference>
<evidence type="ECO:0000256" key="1">
    <source>
        <dbReference type="ARBA" id="ARBA00004123"/>
    </source>
</evidence>
<keyword evidence="2" id="KW-0805">Transcription regulation</keyword>
<keyword evidence="8" id="KW-1185">Reference proteome</keyword>
<accession>A0A9Q0GW83</accession>
<evidence type="ECO:0000313" key="7">
    <source>
        <dbReference type="EMBL" id="KAJ4954973.1"/>
    </source>
</evidence>
<dbReference type="CDD" id="cd10017">
    <property type="entry name" value="B3_DNA"/>
    <property type="match status" value="1"/>
</dbReference>
<dbReference type="PANTHER" id="PTHR34269:SF11">
    <property type="entry name" value="B3 DOMAIN PROTEIN"/>
    <property type="match status" value="1"/>
</dbReference>
<reference evidence="7" key="1">
    <citation type="journal article" date="2023" name="Plant J.">
        <title>The genome of the king protea, Protea cynaroides.</title>
        <authorList>
            <person name="Chang J."/>
            <person name="Duong T.A."/>
            <person name="Schoeman C."/>
            <person name="Ma X."/>
            <person name="Roodt D."/>
            <person name="Barker N."/>
            <person name="Li Z."/>
            <person name="Van de Peer Y."/>
            <person name="Mizrachi E."/>
        </authorList>
    </citation>
    <scope>NUCLEOTIDE SEQUENCE</scope>
    <source>
        <tissue evidence="7">Young leaves</tissue>
    </source>
</reference>
<dbReference type="InterPro" id="IPR003340">
    <property type="entry name" value="B3_DNA-bd"/>
</dbReference>
<protein>
    <recommendedName>
        <fullName evidence="6">TF-B3 domain-containing protein</fullName>
    </recommendedName>
</protein>
<keyword evidence="5" id="KW-0539">Nucleus</keyword>
<comment type="caution">
    <text evidence="7">The sequence shown here is derived from an EMBL/GenBank/DDBJ whole genome shotgun (WGS) entry which is preliminary data.</text>
</comment>
<dbReference type="AlphaFoldDB" id="A0A9Q0GW83"/>
<dbReference type="GO" id="GO:0003677">
    <property type="term" value="F:DNA binding"/>
    <property type="evidence" value="ECO:0007669"/>
    <property type="project" value="UniProtKB-KW"/>
</dbReference>
<gene>
    <name evidence="7" type="ORF">NE237_011756</name>
</gene>
<comment type="subcellular location">
    <subcellularLocation>
        <location evidence="1">Nucleus</location>
    </subcellularLocation>
</comment>